<reference evidence="3 4" key="1">
    <citation type="submission" date="2014-06" db="EMBL/GenBank/DDBJ databases">
        <title>The genome of the endonuclear symbiont Nucleicultrix amoebiphila.</title>
        <authorList>
            <person name="Schulz F."/>
            <person name="Horn M."/>
        </authorList>
    </citation>
    <scope>NUCLEOTIDE SEQUENCE [LARGE SCALE GENOMIC DNA]</scope>
    <source>
        <strain evidence="3 4">FS5</strain>
    </source>
</reference>
<evidence type="ECO:0000313" key="3">
    <source>
        <dbReference type="EMBL" id="ARN84884.1"/>
    </source>
</evidence>
<keyword evidence="4" id="KW-1185">Reference proteome</keyword>
<protein>
    <recommendedName>
        <fullName evidence="2">Tim44-like domain-containing protein</fullName>
    </recommendedName>
</protein>
<gene>
    <name evidence="3" type="ORF">GQ61_05830</name>
</gene>
<dbReference type="InterPro" id="IPR032710">
    <property type="entry name" value="NTF2-like_dom_sf"/>
</dbReference>
<dbReference type="SUPFAM" id="SSF54427">
    <property type="entry name" value="NTF2-like"/>
    <property type="match status" value="1"/>
</dbReference>
<organism evidence="3 4">
    <name type="scientific">Candidatus Nucleicultrix amoebiphila FS5</name>
    <dbReference type="NCBI Taxonomy" id="1414854"/>
    <lineage>
        <taxon>Bacteria</taxon>
        <taxon>Pseudomonadati</taxon>
        <taxon>Pseudomonadota</taxon>
        <taxon>Alphaproteobacteria</taxon>
        <taxon>Holosporales</taxon>
        <taxon>Candidatus Nucleicultricaceae</taxon>
        <taxon>Candidatus Nucleicultrix</taxon>
    </lineage>
</organism>
<dbReference type="SMART" id="SM00978">
    <property type="entry name" value="Tim44"/>
    <property type="match status" value="1"/>
</dbReference>
<evidence type="ECO:0000259" key="2">
    <source>
        <dbReference type="SMART" id="SM00978"/>
    </source>
</evidence>
<dbReference type="KEGG" id="naf:GQ61_05830"/>
<dbReference type="AlphaFoldDB" id="A0A1W6N4V2"/>
<keyword evidence="1" id="KW-0812">Transmembrane</keyword>
<dbReference type="Pfam" id="PF04280">
    <property type="entry name" value="Tim44"/>
    <property type="match status" value="1"/>
</dbReference>
<dbReference type="InterPro" id="IPR007379">
    <property type="entry name" value="Tim44-like_dom"/>
</dbReference>
<keyword evidence="1" id="KW-0472">Membrane</keyword>
<name>A0A1W6N4V2_9PROT</name>
<dbReference type="STRING" id="1414854.GQ61_05830"/>
<keyword evidence="1" id="KW-1133">Transmembrane helix</keyword>
<feature type="domain" description="Tim44-like" evidence="2">
    <location>
        <begin position="69"/>
        <end position="215"/>
    </location>
</feature>
<dbReference type="EMBL" id="CP008743">
    <property type="protein sequence ID" value="ARN84884.1"/>
    <property type="molecule type" value="Genomic_DNA"/>
</dbReference>
<evidence type="ECO:0000256" key="1">
    <source>
        <dbReference type="SAM" id="Phobius"/>
    </source>
</evidence>
<dbReference type="Gene3D" id="3.10.450.240">
    <property type="match status" value="1"/>
</dbReference>
<dbReference type="RefSeq" id="WP_085784388.1">
    <property type="nucleotide sequence ID" value="NZ_CP008743.1"/>
</dbReference>
<sequence>MSLDTEVLQIIIFALIAGVILYRLYLVLGEKRGHEDKERAEKISIWLKGEVIDDKIKAATPPEVIPEKFSSEIATLKSIDPTFLWKNFIKGASQAFEIIISHFAKGTIQDIESLLSKDIYKDFSTECEARKKAGEVLETTLLRVESVTPEYITVSGTMARITLLFVTEQTHILRDKSGNILEGDPKQSEEIHDTWTFQKDLKSSDPNWMLVKINS</sequence>
<evidence type="ECO:0000313" key="4">
    <source>
        <dbReference type="Proteomes" id="UP000237351"/>
    </source>
</evidence>
<accession>A0A1W6N4V2</accession>
<dbReference type="Proteomes" id="UP000237351">
    <property type="component" value="Chromosome"/>
</dbReference>
<dbReference type="OrthoDB" id="9798618at2"/>
<dbReference type="NCBIfam" id="NF033779">
    <property type="entry name" value="Tim44_TimA_adap"/>
    <property type="match status" value="1"/>
</dbReference>
<feature type="transmembrane region" description="Helical" evidence="1">
    <location>
        <begin position="6"/>
        <end position="28"/>
    </location>
</feature>
<proteinExistence type="predicted"/>